<keyword evidence="2" id="KW-0833">Ubl conjugation pathway</keyword>
<dbReference type="Pfam" id="PF00199">
    <property type="entry name" value="Catalase"/>
    <property type="match status" value="2"/>
</dbReference>
<dbReference type="Pfam" id="PF25598">
    <property type="entry name" value="ARM_PUB"/>
    <property type="match status" value="1"/>
</dbReference>
<dbReference type="SUPFAM" id="SSF48371">
    <property type="entry name" value="ARM repeat"/>
    <property type="match status" value="1"/>
</dbReference>
<dbReference type="SUPFAM" id="SSF56634">
    <property type="entry name" value="Heme-dependent catalase-like"/>
    <property type="match status" value="1"/>
</dbReference>
<dbReference type="PROSITE" id="PS51402">
    <property type="entry name" value="CATALASE_3"/>
    <property type="match status" value="1"/>
</dbReference>
<dbReference type="Proteomes" id="UP001187192">
    <property type="component" value="Unassembled WGS sequence"/>
</dbReference>
<proteinExistence type="predicted"/>
<name>A0AA87Z2E2_FICCA</name>
<dbReference type="Gene3D" id="1.25.10.10">
    <property type="entry name" value="Leucine-rich Repeat Variant"/>
    <property type="match status" value="2"/>
</dbReference>
<dbReference type="InterPro" id="IPR002226">
    <property type="entry name" value="Catalase_haem_BS"/>
</dbReference>
<evidence type="ECO:0000313" key="6">
    <source>
        <dbReference type="EMBL" id="GMN27302.1"/>
    </source>
</evidence>
<dbReference type="InterPro" id="IPR020835">
    <property type="entry name" value="Catalase_sf"/>
</dbReference>
<dbReference type="Gene3D" id="2.40.180.10">
    <property type="entry name" value="Catalase core domain"/>
    <property type="match status" value="2"/>
</dbReference>
<dbReference type="SMART" id="SM00185">
    <property type="entry name" value="ARM"/>
    <property type="match status" value="4"/>
</dbReference>
<evidence type="ECO:0000256" key="4">
    <source>
        <dbReference type="SAM" id="MobiDB-lite"/>
    </source>
</evidence>
<evidence type="ECO:0000313" key="7">
    <source>
        <dbReference type="Proteomes" id="UP001187192"/>
    </source>
</evidence>
<evidence type="ECO:0000256" key="1">
    <source>
        <dbReference type="ARBA" id="ARBA00022737"/>
    </source>
</evidence>
<dbReference type="InterPro" id="IPR011989">
    <property type="entry name" value="ARM-like"/>
</dbReference>
<dbReference type="PROSITE" id="PS00437">
    <property type="entry name" value="CATALASE_1"/>
    <property type="match status" value="1"/>
</dbReference>
<keyword evidence="1" id="KW-0677">Repeat</keyword>
<dbReference type="GO" id="GO:0004096">
    <property type="term" value="F:catalase activity"/>
    <property type="evidence" value="ECO:0007669"/>
    <property type="project" value="InterPro"/>
</dbReference>
<feature type="non-terminal residue" evidence="6">
    <location>
        <position position="532"/>
    </location>
</feature>
<feature type="region of interest" description="Disordered" evidence="4">
    <location>
        <begin position="46"/>
        <end position="66"/>
    </location>
</feature>
<gene>
    <name evidence="6" type="ORF">TIFTF001_044105</name>
</gene>
<dbReference type="InterPro" id="IPR000225">
    <property type="entry name" value="Armadillo"/>
</dbReference>
<protein>
    <recommendedName>
        <fullName evidence="5">Catalase core domain-containing protein</fullName>
    </recommendedName>
</protein>
<dbReference type="InterPro" id="IPR018028">
    <property type="entry name" value="Catalase"/>
</dbReference>
<reference evidence="6" key="1">
    <citation type="submission" date="2023-07" db="EMBL/GenBank/DDBJ databases">
        <title>draft genome sequence of fig (Ficus carica).</title>
        <authorList>
            <person name="Takahashi T."/>
            <person name="Nishimura K."/>
        </authorList>
    </citation>
    <scope>NUCLEOTIDE SEQUENCE</scope>
</reference>
<dbReference type="GO" id="GO:0020037">
    <property type="term" value="F:heme binding"/>
    <property type="evidence" value="ECO:0007669"/>
    <property type="project" value="InterPro"/>
</dbReference>
<dbReference type="InterPro" id="IPR058678">
    <property type="entry name" value="ARM_PUB"/>
</dbReference>
<dbReference type="PROSITE" id="PS50176">
    <property type="entry name" value="ARM_REPEAT"/>
    <property type="match status" value="1"/>
</dbReference>
<dbReference type="PANTHER" id="PTHR23315">
    <property type="entry name" value="U BOX DOMAIN-CONTAINING"/>
    <property type="match status" value="1"/>
</dbReference>
<dbReference type="EMBL" id="BTGU01003133">
    <property type="protein sequence ID" value="GMN27302.1"/>
    <property type="molecule type" value="Genomic_DNA"/>
</dbReference>
<feature type="domain" description="Catalase core" evidence="5">
    <location>
        <begin position="36"/>
        <end position="283"/>
    </location>
</feature>
<organism evidence="6 7">
    <name type="scientific">Ficus carica</name>
    <name type="common">Common fig</name>
    <dbReference type="NCBI Taxonomy" id="3494"/>
    <lineage>
        <taxon>Eukaryota</taxon>
        <taxon>Viridiplantae</taxon>
        <taxon>Streptophyta</taxon>
        <taxon>Embryophyta</taxon>
        <taxon>Tracheophyta</taxon>
        <taxon>Spermatophyta</taxon>
        <taxon>Magnoliopsida</taxon>
        <taxon>eudicotyledons</taxon>
        <taxon>Gunneridae</taxon>
        <taxon>Pentapetalae</taxon>
        <taxon>rosids</taxon>
        <taxon>fabids</taxon>
        <taxon>Rosales</taxon>
        <taxon>Moraceae</taxon>
        <taxon>Ficeae</taxon>
        <taxon>Ficus</taxon>
    </lineage>
</organism>
<comment type="caution">
    <text evidence="6">The sequence shown here is derived from an EMBL/GenBank/DDBJ whole genome shotgun (WGS) entry which is preliminary data.</text>
</comment>
<evidence type="ECO:0000259" key="5">
    <source>
        <dbReference type="SMART" id="SM01060"/>
    </source>
</evidence>
<accession>A0AA87Z2E2</accession>
<keyword evidence="7" id="KW-1185">Reference proteome</keyword>
<dbReference type="InterPro" id="IPR016024">
    <property type="entry name" value="ARM-type_fold"/>
</dbReference>
<dbReference type="GO" id="GO:0006979">
    <property type="term" value="P:response to oxidative stress"/>
    <property type="evidence" value="ECO:0007669"/>
    <property type="project" value="InterPro"/>
</dbReference>
<dbReference type="SMART" id="SM01060">
    <property type="entry name" value="Catalase"/>
    <property type="match status" value="1"/>
</dbReference>
<sequence length="532" mass="59667">MKIHDFHHRDSQFSSRIKIHDFYRWDSQFSSSIVVATVLATGVDRQAYSSGREGRKKEERERRGVPESASLLVLPPRKHACSLLPGYSTTSASQQIIGIAIGRGRVDMLPSSPYPPLFLPPYPPLYPPNLIPVHMEGFGVHTFTIINKACKTTFVKFHWKPTCGVKSLLEEDAIRVGGTNHSHATQDLYESIDAGNNPEWKLYIQTVDPADEPAHVVPGIHYLDDKMLQARLFAYGDAQRYRLGIDYFPSCRDPVHHAERFPLLDHPIINGRRERCTMLKEDNFTQAGIRYRSCKPDRYFLHVGPCYSLEKKIKMFDLICMTDSRDDRLMSWLTTVSSLISAKSGFPILLRISYFAQDSKIQEHAVSALLNLSIDDANKRNIAREGAIPAKIEVLQKRNIEARENSAAALFSLFIIDENKMIVKLSNGIPPLVELLQNGTIQGKKDAATAPFNLSLNQANRTRAIGAGIVAPLLQLLKDRNLGMIDEALSILLLIAAHPDGRQEIGQLSFIECLVEFIREGTPKNKECAASV</sequence>
<dbReference type="AlphaFoldDB" id="A0AA87Z2E2"/>
<dbReference type="PANTHER" id="PTHR23315:SF349">
    <property type="entry name" value="U-BOX DOMAIN-CONTAINING PROTEIN 15"/>
    <property type="match status" value="1"/>
</dbReference>
<evidence type="ECO:0000256" key="2">
    <source>
        <dbReference type="ARBA" id="ARBA00022786"/>
    </source>
</evidence>
<dbReference type="InterPro" id="IPR011614">
    <property type="entry name" value="Catalase_core"/>
</dbReference>
<evidence type="ECO:0000256" key="3">
    <source>
        <dbReference type="PROSITE-ProRule" id="PRU00259"/>
    </source>
</evidence>
<feature type="compositionally biased region" description="Basic and acidic residues" evidence="4">
    <location>
        <begin position="52"/>
        <end position="65"/>
    </location>
</feature>
<feature type="repeat" description="ARM" evidence="3">
    <location>
        <begin position="344"/>
        <end position="387"/>
    </location>
</feature>